<evidence type="ECO:0000259" key="3">
    <source>
        <dbReference type="Pfam" id="PF22910"/>
    </source>
</evidence>
<proteinExistence type="predicted"/>
<name>A0AA88QJY5_9ASTE</name>
<feature type="region of interest" description="Disordered" evidence="1">
    <location>
        <begin position="625"/>
        <end position="697"/>
    </location>
</feature>
<accession>A0AA88QJY5</accession>
<feature type="region of interest" description="Disordered" evidence="1">
    <location>
        <begin position="46"/>
        <end position="76"/>
    </location>
</feature>
<dbReference type="PANTHER" id="PTHR31105:SF42">
    <property type="entry name" value="OS02G0258300 PROTEIN"/>
    <property type="match status" value="1"/>
</dbReference>
<evidence type="ECO:0000259" key="2">
    <source>
        <dbReference type="Pfam" id="PF11331"/>
    </source>
</evidence>
<dbReference type="InterPro" id="IPR040244">
    <property type="entry name" value="EDR4-like"/>
</dbReference>
<dbReference type="EMBL" id="JAVXUO010003123">
    <property type="protein sequence ID" value="KAK2966489.1"/>
    <property type="molecule type" value="Genomic_DNA"/>
</dbReference>
<feature type="region of interest" description="Disordered" evidence="1">
    <location>
        <begin position="456"/>
        <end position="484"/>
    </location>
</feature>
<dbReference type="PANTHER" id="PTHR31105">
    <property type="entry name" value="EXTRA-LARGE G-PROTEIN-LIKE"/>
    <property type="match status" value="1"/>
</dbReference>
<evidence type="ECO:0000313" key="5">
    <source>
        <dbReference type="Proteomes" id="UP001187471"/>
    </source>
</evidence>
<evidence type="ECO:0008006" key="6">
    <source>
        <dbReference type="Google" id="ProtNLM"/>
    </source>
</evidence>
<feature type="compositionally biased region" description="Polar residues" evidence="1">
    <location>
        <begin position="473"/>
        <end position="484"/>
    </location>
</feature>
<sequence>MAEASKIRLVRCPRCENLLPELDDYSVYQCGGCGTVLRGNKREPESGALLENEGGEGDLAKGAVGLGSTSVKERENDGLDLNTEERASQERVVNLNASSSSRAENGEVLIGCERIRRNEAIGSSSDRKQEVGGYDEKNRRPLRVPIGGGYEGNYRDLNMNSREFVGLGLGNEDDESRLPFGSMKSRPVMEQWSVDRNGGPMAFQGNARGVPEVGRFATFPYTDEGPSNYPGGSFYEYGKHIRNPGGLDGFAKVDNLENDRAVLLRKLDELKDQLTKQRVPPPQADVHGRNKASAREGSTSMYSVNLQAPARDKHVLKPSHVSHHHEHVPYVTNHALDAQDVYQPRNTRNQFLGYENAYRPQMLQMPPHQPPHQYLPRTYGDHFPGQYMDFNRDPRALHPHETFFHQPACSCLSCYNQNWQIPPKVHPPVYSNQRLPNDSVYPIFHQCQNPATYGPPGYDARVSKPHQLHSRDQQPQIRSSSGLDSDNGGFGYRCPRRVVVARGSERVCCPIAGGAPFITCCNCFELLKLPRKVMMTGKSLKKMRCGACSAFLLLELVDKCLVVSVSTQIEQVSAELDDVKNLQQSHGFNNARVTDSSSDDFDVSSFNFQLTDDVSNLLSRERLDIGEAEKGQDSHITSSSFSEDEQSPDSASIRGDDSNSAELPLEDNAPLPFPDSPIQEHLDFSSKTAVSRYGKGNKSTRIDQEKVIVDQITSGQNSVKDAPVATEMEVSINDYLHSDVSHDSVEVSKEEIQHRMTRGSESFFAGLMKKSFRDFSRSSQSMENGRSNTFVNGQLIPDRVIKKAEKLAGPIQPGEYWYDYRAGFWGVMGQPCLGITLPFIEEFNFPMPEKCGAGNTGVFVNGRELHQRDMDLLVGRGLPMMRDKSYIIDISGRVLDEDTGEELDGLGKLAPTVEKAKRGFGMKPPRAVAS</sequence>
<dbReference type="InterPro" id="IPR021480">
    <property type="entry name" value="Zinc_ribbon_12"/>
</dbReference>
<dbReference type="Pfam" id="PF22910">
    <property type="entry name" value="EDR4-like_1st"/>
    <property type="match status" value="1"/>
</dbReference>
<organism evidence="4 5">
    <name type="scientific">Escallonia rubra</name>
    <dbReference type="NCBI Taxonomy" id="112253"/>
    <lineage>
        <taxon>Eukaryota</taxon>
        <taxon>Viridiplantae</taxon>
        <taxon>Streptophyta</taxon>
        <taxon>Embryophyta</taxon>
        <taxon>Tracheophyta</taxon>
        <taxon>Spermatophyta</taxon>
        <taxon>Magnoliopsida</taxon>
        <taxon>eudicotyledons</taxon>
        <taxon>Gunneridae</taxon>
        <taxon>Pentapetalae</taxon>
        <taxon>asterids</taxon>
        <taxon>campanulids</taxon>
        <taxon>Escalloniales</taxon>
        <taxon>Escalloniaceae</taxon>
        <taxon>Escallonia</taxon>
    </lineage>
</organism>
<protein>
    <recommendedName>
        <fullName evidence="6">Zinc-ribbon domain-containing protein</fullName>
    </recommendedName>
</protein>
<feature type="domain" description="Enhanced disease resistance 4-like N-terminal" evidence="3">
    <location>
        <begin position="6"/>
        <end position="38"/>
    </location>
</feature>
<evidence type="ECO:0000256" key="1">
    <source>
        <dbReference type="SAM" id="MobiDB-lite"/>
    </source>
</evidence>
<dbReference type="InterPro" id="IPR055126">
    <property type="entry name" value="EDR4-like_N"/>
</dbReference>
<keyword evidence="5" id="KW-1185">Reference proteome</keyword>
<dbReference type="GO" id="GO:1900150">
    <property type="term" value="P:regulation of defense response to fungus"/>
    <property type="evidence" value="ECO:0007669"/>
    <property type="project" value="InterPro"/>
</dbReference>
<evidence type="ECO:0000313" key="4">
    <source>
        <dbReference type="EMBL" id="KAK2966489.1"/>
    </source>
</evidence>
<feature type="domain" description="Probable zinc-ribbon" evidence="2">
    <location>
        <begin position="512"/>
        <end position="555"/>
    </location>
</feature>
<dbReference type="AlphaFoldDB" id="A0AA88QJY5"/>
<dbReference type="Pfam" id="PF11331">
    <property type="entry name" value="Zn_ribbon_12"/>
    <property type="match status" value="1"/>
</dbReference>
<dbReference type="Proteomes" id="UP001187471">
    <property type="component" value="Unassembled WGS sequence"/>
</dbReference>
<feature type="region of interest" description="Disordered" evidence="1">
    <location>
        <begin position="276"/>
        <end position="299"/>
    </location>
</feature>
<reference evidence="4" key="1">
    <citation type="submission" date="2022-12" db="EMBL/GenBank/DDBJ databases">
        <title>Draft genome assemblies for two species of Escallonia (Escalloniales).</title>
        <authorList>
            <person name="Chanderbali A."/>
            <person name="Dervinis C."/>
            <person name="Anghel I."/>
            <person name="Soltis D."/>
            <person name="Soltis P."/>
            <person name="Zapata F."/>
        </authorList>
    </citation>
    <scope>NUCLEOTIDE SEQUENCE</scope>
    <source>
        <strain evidence="4">UCBG92.1500</strain>
        <tissue evidence="4">Leaf</tissue>
    </source>
</reference>
<comment type="caution">
    <text evidence="4">The sequence shown here is derived from an EMBL/GenBank/DDBJ whole genome shotgun (WGS) entry which is preliminary data.</text>
</comment>
<gene>
    <name evidence="4" type="ORF">RJ640_019018</name>
</gene>